<protein>
    <submittedName>
        <fullName evidence="1">Peroxiredoxin</fullName>
    </submittedName>
</protein>
<dbReference type="SUPFAM" id="SSF82784">
    <property type="entry name" value="OsmC-like"/>
    <property type="match status" value="1"/>
</dbReference>
<proteinExistence type="predicted"/>
<dbReference type="PANTHER" id="PTHR42830">
    <property type="entry name" value="OSMOTICALLY INDUCIBLE FAMILY PROTEIN"/>
    <property type="match status" value="1"/>
</dbReference>
<evidence type="ECO:0000313" key="2">
    <source>
        <dbReference type="Proteomes" id="UP001157069"/>
    </source>
</evidence>
<dbReference type="Proteomes" id="UP001157069">
    <property type="component" value="Unassembled WGS sequence"/>
</dbReference>
<keyword evidence="2" id="KW-1185">Reference proteome</keyword>
<dbReference type="Gene3D" id="3.30.300.20">
    <property type="match status" value="1"/>
</dbReference>
<dbReference type="Pfam" id="PF02566">
    <property type="entry name" value="OsmC"/>
    <property type="match status" value="1"/>
</dbReference>
<dbReference type="InterPro" id="IPR036102">
    <property type="entry name" value="OsmC/Ohrsf"/>
</dbReference>
<dbReference type="EMBL" id="BSVA01000001">
    <property type="protein sequence ID" value="GMA92202.1"/>
    <property type="molecule type" value="Genomic_DNA"/>
</dbReference>
<dbReference type="InterPro" id="IPR015946">
    <property type="entry name" value="KH_dom-like_a/b"/>
</dbReference>
<dbReference type="InterPro" id="IPR003718">
    <property type="entry name" value="OsmC/Ohr_fam"/>
</dbReference>
<dbReference type="InterPro" id="IPR052707">
    <property type="entry name" value="OsmC_Ohr_Peroxiredoxin"/>
</dbReference>
<dbReference type="PANTHER" id="PTHR42830:SF2">
    <property type="entry name" value="OSMC_OHR FAMILY PROTEIN"/>
    <property type="match status" value="1"/>
</dbReference>
<accession>A0ABQ6JV75</accession>
<reference evidence="2" key="1">
    <citation type="journal article" date="2019" name="Int. J. Syst. Evol. Microbiol.">
        <title>The Global Catalogue of Microorganisms (GCM) 10K type strain sequencing project: providing services to taxonomists for standard genome sequencing and annotation.</title>
        <authorList>
            <consortium name="The Broad Institute Genomics Platform"/>
            <consortium name="The Broad Institute Genome Sequencing Center for Infectious Disease"/>
            <person name="Wu L."/>
            <person name="Ma J."/>
        </authorList>
    </citation>
    <scope>NUCLEOTIDE SEQUENCE [LARGE SCALE GENOMIC DNA]</scope>
    <source>
        <strain evidence="2">NBRC 108755</strain>
    </source>
</reference>
<gene>
    <name evidence="1" type="ORF">GCM10025869_27310</name>
</gene>
<dbReference type="RefSeq" id="WP_284300860.1">
    <property type="nucleotide sequence ID" value="NZ_BSVA01000001.1"/>
</dbReference>
<name>A0ABQ6JV75_9MICO</name>
<comment type="caution">
    <text evidence="1">The sequence shown here is derived from an EMBL/GenBank/DDBJ whole genome shotgun (WGS) entry which is preliminary data.</text>
</comment>
<organism evidence="1 2">
    <name type="scientific">Homoserinibacter gongjuensis</name>
    <dbReference type="NCBI Taxonomy" id="1162968"/>
    <lineage>
        <taxon>Bacteria</taxon>
        <taxon>Bacillati</taxon>
        <taxon>Actinomycetota</taxon>
        <taxon>Actinomycetes</taxon>
        <taxon>Micrococcales</taxon>
        <taxon>Microbacteriaceae</taxon>
        <taxon>Homoserinibacter</taxon>
    </lineage>
</organism>
<evidence type="ECO:0000313" key="1">
    <source>
        <dbReference type="EMBL" id="GMA92202.1"/>
    </source>
</evidence>
<sequence>MDLRHHYAVSVEWTGNRGTGTSGYRAYGRDHVVRSEGKLHELAGSSDRAFHGDRERWNPEELLLAALSQCHLLSYLHVAASRGIVVTAYTDDATGEMEQTADGGGHFTEATLRPVVTIAAGDPADALEAHHEASQKCFIAASVNFPVRHKPVIRLADDPLGE</sequence>